<dbReference type="EMBL" id="JACCEM010000002">
    <property type="protein sequence ID" value="NYT48566.1"/>
    <property type="molecule type" value="Genomic_DNA"/>
</dbReference>
<dbReference type="InterPro" id="IPR005064">
    <property type="entry name" value="BUG"/>
</dbReference>
<dbReference type="Gene3D" id="3.40.190.10">
    <property type="entry name" value="Periplasmic binding protein-like II"/>
    <property type="match status" value="1"/>
</dbReference>
<organism evidence="2 3">
    <name type="scientific">Parapusillimonas granuli</name>
    <dbReference type="NCBI Taxonomy" id="380911"/>
    <lineage>
        <taxon>Bacteria</taxon>
        <taxon>Pseudomonadati</taxon>
        <taxon>Pseudomonadota</taxon>
        <taxon>Betaproteobacteria</taxon>
        <taxon>Burkholderiales</taxon>
        <taxon>Alcaligenaceae</taxon>
        <taxon>Parapusillimonas</taxon>
    </lineage>
</organism>
<comment type="caution">
    <text evidence="2">The sequence shown here is derived from an EMBL/GenBank/DDBJ whole genome shotgun (WGS) entry which is preliminary data.</text>
</comment>
<dbReference type="Proteomes" id="UP000559809">
    <property type="component" value="Unassembled WGS sequence"/>
</dbReference>
<evidence type="ECO:0000256" key="1">
    <source>
        <dbReference type="ARBA" id="ARBA00006987"/>
    </source>
</evidence>
<dbReference type="PROSITE" id="PS51318">
    <property type="entry name" value="TAT"/>
    <property type="match status" value="1"/>
</dbReference>
<name>A0A853G259_9BURK</name>
<dbReference type="InterPro" id="IPR042100">
    <property type="entry name" value="Bug_dom1"/>
</dbReference>
<evidence type="ECO:0000313" key="2">
    <source>
        <dbReference type="EMBL" id="NYT48566.1"/>
    </source>
</evidence>
<reference evidence="2 3" key="1">
    <citation type="submission" date="2020-07" db="EMBL/GenBank/DDBJ databases">
        <title>Taxonomic revisions and descriptions of new bacterial species based on genomic comparisons in the high-G+C-content subgroup of the family Alcaligenaceae.</title>
        <authorList>
            <person name="Szabo A."/>
            <person name="Felfoldi T."/>
        </authorList>
    </citation>
    <scope>NUCLEOTIDE SEQUENCE [LARGE SCALE GENOMIC DNA]</scope>
    <source>
        <strain evidence="2 3">LMG 24012</strain>
    </source>
</reference>
<dbReference type="PANTHER" id="PTHR42928:SF5">
    <property type="entry name" value="BLR1237 PROTEIN"/>
    <property type="match status" value="1"/>
</dbReference>
<dbReference type="PANTHER" id="PTHR42928">
    <property type="entry name" value="TRICARBOXYLATE-BINDING PROTEIN"/>
    <property type="match status" value="1"/>
</dbReference>
<dbReference type="CDD" id="cd07012">
    <property type="entry name" value="PBP2_Bug_TTT"/>
    <property type="match status" value="1"/>
</dbReference>
<proteinExistence type="inferred from homology"/>
<gene>
    <name evidence="2" type="ORF">H0A72_04505</name>
</gene>
<dbReference type="AlphaFoldDB" id="A0A853G259"/>
<dbReference type="RefSeq" id="WP_180153856.1">
    <property type="nucleotide sequence ID" value="NZ_JACCEM010000002.1"/>
</dbReference>
<sequence length="328" mass="34869">MMNRRRFNQFLAIAAGGGALGSLPLTVRASNWPARPVSLIIPYAPGGNTDFMARLTAEWLSRAINNSVVPENRAGAGGIIAANHVARSPSDGYTLFFATITQISLAPFLYKIQYDPFKDFVPIANVGGNPLVLTVTSASRFKSLEDLIAFGRANPGKITVGHAGVGSLSHLSAFIFLKRAGIEATLVPYKGGGPALADMLGGHTDLYSANISEIMSHASSGRVRFLGVSSLEPIPQLPGVPTIASIIPGHQIETWNGVVGPAGLPAAVVDRLAEEISRMLKDATVREKLVGAGVLPQDGQVKQAFAERIQRDVELWRPMMEQAGIKPE</sequence>
<comment type="similarity">
    <text evidence="1">Belongs to the UPF0065 (bug) family.</text>
</comment>
<dbReference type="Pfam" id="PF03401">
    <property type="entry name" value="TctC"/>
    <property type="match status" value="1"/>
</dbReference>
<protein>
    <submittedName>
        <fullName evidence="2">Tripartite tricarboxylate transporter substrate binding protein</fullName>
    </submittedName>
</protein>
<evidence type="ECO:0000313" key="3">
    <source>
        <dbReference type="Proteomes" id="UP000559809"/>
    </source>
</evidence>
<dbReference type="SUPFAM" id="SSF53850">
    <property type="entry name" value="Periplasmic binding protein-like II"/>
    <property type="match status" value="1"/>
</dbReference>
<keyword evidence="3" id="KW-1185">Reference proteome</keyword>
<accession>A0A853G259</accession>
<dbReference type="InterPro" id="IPR006311">
    <property type="entry name" value="TAT_signal"/>
</dbReference>
<dbReference type="Gene3D" id="3.40.190.150">
    <property type="entry name" value="Bordetella uptake gene, domain 1"/>
    <property type="match status" value="1"/>
</dbReference>
<dbReference type="PIRSF" id="PIRSF017082">
    <property type="entry name" value="YflP"/>
    <property type="match status" value="1"/>
</dbReference>